<keyword evidence="2" id="KW-0288">FMN</keyword>
<proteinExistence type="predicted"/>
<sequence>MRLPDPALVVLVGASGSGKSTWAAERYRPQEVVSSDALRGVVGSGNHDLDASVDAFAILEQVVAARVGRGLCTVVDTLGLDAGRRTSWLALARQAGLPAVAVVLATPEADCRRRNAARDVPVPAPALAGQLRRMRTVAEELATEGWEVVVTTEGAASQGAAAEEQVVARPAPVADTRDRRTSAGVEVVLQVSRFPWGEDPAGWLTGIALEADRLGFAGIALMDHLVQIPQVGRAWEPIPEPYVTLGLLAGLDTRLRLGTLVTPMTLRPAGVVAKAVATLDALSGGRAFVGVGAGWWEREHAGFGVPFPGARERLDLLEDGIETMRALWSPGTKAWHGTRAALPETTCYPRPVGPVPVIVGGSGERRTLRIAARLGDACNLPSDPAVLAAKTAVLHAHCSDVGRDPAEVAVTVLDLPVVGHDRGDAWRRVERLRGRTAAASYAARHHAAPAPAHAERYAALAEQHGVSTVFLGLPDLDSADDLERVAPLLA</sequence>
<organism evidence="6 7">
    <name type="scientific">Nocardioides bizhenqiangii</name>
    <dbReference type="NCBI Taxonomy" id="3095076"/>
    <lineage>
        <taxon>Bacteria</taxon>
        <taxon>Bacillati</taxon>
        <taxon>Actinomycetota</taxon>
        <taxon>Actinomycetes</taxon>
        <taxon>Propionibacteriales</taxon>
        <taxon>Nocardioidaceae</taxon>
        <taxon>Nocardioides</taxon>
    </lineage>
</organism>
<keyword evidence="4" id="KW-0503">Monooxygenase</keyword>
<dbReference type="PANTHER" id="PTHR42847">
    <property type="entry name" value="ALKANESULFONATE MONOOXYGENASE"/>
    <property type="match status" value="1"/>
</dbReference>
<evidence type="ECO:0000256" key="3">
    <source>
        <dbReference type="ARBA" id="ARBA00023002"/>
    </source>
</evidence>
<accession>A0ABZ0ZJG3</accession>
<name>A0ABZ0ZJG3_9ACTN</name>
<dbReference type="SUPFAM" id="SSF52540">
    <property type="entry name" value="P-loop containing nucleoside triphosphate hydrolases"/>
    <property type="match status" value="1"/>
</dbReference>
<dbReference type="PANTHER" id="PTHR42847:SF4">
    <property type="entry name" value="ALKANESULFONATE MONOOXYGENASE-RELATED"/>
    <property type="match status" value="1"/>
</dbReference>
<evidence type="ECO:0000313" key="6">
    <source>
        <dbReference type="EMBL" id="WQQ24622.1"/>
    </source>
</evidence>
<keyword evidence="7" id="KW-1185">Reference proteome</keyword>
<evidence type="ECO:0000256" key="2">
    <source>
        <dbReference type="ARBA" id="ARBA00022643"/>
    </source>
</evidence>
<dbReference type="SUPFAM" id="SSF51679">
    <property type="entry name" value="Bacterial luciferase-like"/>
    <property type="match status" value="1"/>
</dbReference>
<dbReference type="Pfam" id="PF13671">
    <property type="entry name" value="AAA_33"/>
    <property type="match status" value="1"/>
</dbReference>
<dbReference type="EMBL" id="CP141059">
    <property type="protein sequence ID" value="WQQ24622.1"/>
    <property type="molecule type" value="Genomic_DNA"/>
</dbReference>
<keyword evidence="1" id="KW-0285">Flavoprotein</keyword>
<dbReference type="InterPro" id="IPR011251">
    <property type="entry name" value="Luciferase-like_dom"/>
</dbReference>
<dbReference type="Gene3D" id="3.40.50.300">
    <property type="entry name" value="P-loop containing nucleotide triphosphate hydrolases"/>
    <property type="match status" value="1"/>
</dbReference>
<keyword evidence="3" id="KW-0560">Oxidoreductase</keyword>
<dbReference type="RefSeq" id="WP_322936309.1">
    <property type="nucleotide sequence ID" value="NZ_CP141059.1"/>
</dbReference>
<evidence type="ECO:0000259" key="5">
    <source>
        <dbReference type="Pfam" id="PF00296"/>
    </source>
</evidence>
<dbReference type="InterPro" id="IPR036661">
    <property type="entry name" value="Luciferase-like_sf"/>
</dbReference>
<feature type="domain" description="Luciferase-like" evidence="5">
    <location>
        <begin position="204"/>
        <end position="457"/>
    </location>
</feature>
<dbReference type="Gene3D" id="3.20.20.30">
    <property type="entry name" value="Luciferase-like domain"/>
    <property type="match status" value="1"/>
</dbReference>
<dbReference type="Pfam" id="PF00296">
    <property type="entry name" value="Bac_luciferase"/>
    <property type="match status" value="1"/>
</dbReference>
<dbReference type="InterPro" id="IPR050172">
    <property type="entry name" value="SsuD_RutA_monooxygenase"/>
</dbReference>
<reference evidence="7" key="1">
    <citation type="submission" date="2023-12" db="EMBL/GenBank/DDBJ databases">
        <title>Novel species in genus Nocardioides.</title>
        <authorList>
            <person name="Zhou H."/>
        </authorList>
    </citation>
    <scope>NUCLEOTIDE SEQUENCE [LARGE SCALE GENOMIC DNA]</scope>
    <source>
        <strain evidence="7">HM61</strain>
    </source>
</reference>
<evidence type="ECO:0000313" key="7">
    <source>
        <dbReference type="Proteomes" id="UP001327225"/>
    </source>
</evidence>
<evidence type="ECO:0000256" key="1">
    <source>
        <dbReference type="ARBA" id="ARBA00022630"/>
    </source>
</evidence>
<dbReference type="InterPro" id="IPR027417">
    <property type="entry name" value="P-loop_NTPase"/>
</dbReference>
<gene>
    <name evidence="6" type="ORF">SHK19_11640</name>
</gene>
<protein>
    <submittedName>
        <fullName evidence="6">LLM class flavin-dependent oxidoreductase</fullName>
    </submittedName>
</protein>
<evidence type="ECO:0000256" key="4">
    <source>
        <dbReference type="ARBA" id="ARBA00023033"/>
    </source>
</evidence>
<dbReference type="Proteomes" id="UP001327225">
    <property type="component" value="Chromosome"/>
</dbReference>